<keyword evidence="1" id="KW-0472">Membrane</keyword>
<name>A0A6C0EJT5_9ZZZZ</name>
<keyword evidence="1" id="KW-1133">Transmembrane helix</keyword>
<evidence type="ECO:0000256" key="1">
    <source>
        <dbReference type="SAM" id="Phobius"/>
    </source>
</evidence>
<proteinExistence type="predicted"/>
<keyword evidence="1" id="KW-0812">Transmembrane</keyword>
<organism evidence="2">
    <name type="scientific">viral metagenome</name>
    <dbReference type="NCBI Taxonomy" id="1070528"/>
    <lineage>
        <taxon>unclassified sequences</taxon>
        <taxon>metagenomes</taxon>
        <taxon>organismal metagenomes</taxon>
    </lineage>
</organism>
<sequence>MTKTFNVLNEHVFVFLAVVILGAIVISVLLIIAPEKSVKFNFNPFPKIAPTSLPDPNHPTDGCWNKLTPCTPGSDNECSACSLGEYECVTVETDGHRHFNGINVPKGNWCLPKDKNPAGKVCNEYTGRYLWVFDPAYCNEITPGNNQCWKCECLYPNLFADPSTGCTSRLACQNDSVSSHTLTQPENTLTATKCSPSSIQSCEWDPTKEQAKCDTSSLYQYTPYDQDENGNPWFSCSCPSTAGGQFFSELPGDPFTCHLDPCYSSLSYNSRGIDNCTRDCVVPGTCTCNCDSTNVAKSPGGDFEGTCTLISNSCGHFGYDKDKQECTCPSPFWPQECRNPNTGVNMDKPELPVCLQEENALGSQCINPCEGGPDEPTCENGSLCVSCGPDTWAQDPVCDVDQWIPDTAKSEKECTELCKKYQCAGTKFDASRNVCFLNIQNHNRTHAQCDCSSVKKVPGKPFAGWSGSTCAVACLGDGTRIKSHLLWNDCHCFNCACCCSGRKRTHNDFWNVAYDVMCDGDYGFDKPPESDCVPAEDCPLGKDTDCVEWIGC</sequence>
<dbReference type="EMBL" id="MN738876">
    <property type="protein sequence ID" value="QHT29307.1"/>
    <property type="molecule type" value="Genomic_DNA"/>
</dbReference>
<protein>
    <submittedName>
        <fullName evidence="2">Uncharacterized protein</fullName>
    </submittedName>
</protein>
<feature type="transmembrane region" description="Helical" evidence="1">
    <location>
        <begin position="12"/>
        <end position="33"/>
    </location>
</feature>
<evidence type="ECO:0000313" key="2">
    <source>
        <dbReference type="EMBL" id="QHT29307.1"/>
    </source>
</evidence>
<accession>A0A6C0EJT5</accession>
<dbReference type="AlphaFoldDB" id="A0A6C0EJT5"/>
<reference evidence="2" key="1">
    <citation type="journal article" date="2020" name="Nature">
        <title>Giant virus diversity and host interactions through global metagenomics.</title>
        <authorList>
            <person name="Schulz F."/>
            <person name="Roux S."/>
            <person name="Paez-Espino D."/>
            <person name="Jungbluth S."/>
            <person name="Walsh D.A."/>
            <person name="Denef V.J."/>
            <person name="McMahon K.D."/>
            <person name="Konstantinidis K.T."/>
            <person name="Eloe-Fadrosh E.A."/>
            <person name="Kyrpides N.C."/>
            <person name="Woyke T."/>
        </authorList>
    </citation>
    <scope>NUCLEOTIDE SEQUENCE</scope>
    <source>
        <strain evidence="2">GVMAG-M-3300005589-24</strain>
    </source>
</reference>